<protein>
    <submittedName>
        <fullName evidence="7">Protein far1-related sequence 5</fullName>
    </submittedName>
</protein>
<reference evidence="7" key="1">
    <citation type="submission" date="2020-07" db="EMBL/GenBank/DDBJ databases">
        <title>Ethylene signaling mediates host invasion by parasitic plants.</title>
        <authorList>
            <person name="Yoshida S."/>
        </authorList>
    </citation>
    <scope>NUCLEOTIDE SEQUENCE</scope>
    <source>
        <strain evidence="7">Okayama</strain>
    </source>
</reference>
<dbReference type="OrthoDB" id="2402896at2759"/>
<evidence type="ECO:0000256" key="2">
    <source>
        <dbReference type="ARBA" id="ARBA00022771"/>
    </source>
</evidence>
<dbReference type="GO" id="GO:0008270">
    <property type="term" value="F:zinc ion binding"/>
    <property type="evidence" value="ECO:0007669"/>
    <property type="project" value="UniProtKB-KW"/>
</dbReference>
<evidence type="ECO:0000256" key="5">
    <source>
        <dbReference type="SAM" id="MobiDB-lite"/>
    </source>
</evidence>
<evidence type="ECO:0000256" key="3">
    <source>
        <dbReference type="ARBA" id="ARBA00022833"/>
    </source>
</evidence>
<name>A0A830C2X8_9LAMI</name>
<dbReference type="Proteomes" id="UP000653305">
    <property type="component" value="Unassembled WGS sequence"/>
</dbReference>
<evidence type="ECO:0000256" key="4">
    <source>
        <dbReference type="PROSITE-ProRule" id="PRU00325"/>
    </source>
</evidence>
<feature type="region of interest" description="Disordered" evidence="5">
    <location>
        <begin position="70"/>
        <end position="91"/>
    </location>
</feature>
<dbReference type="Pfam" id="PF04434">
    <property type="entry name" value="SWIM"/>
    <property type="match status" value="1"/>
</dbReference>
<keyword evidence="1" id="KW-0479">Metal-binding</keyword>
<gene>
    <name evidence="7" type="ORF">PHJA_001292800</name>
</gene>
<keyword evidence="3" id="KW-0862">Zinc</keyword>
<dbReference type="PANTHER" id="PTHR47718">
    <property type="entry name" value="OS01G0519700 PROTEIN"/>
    <property type="match status" value="1"/>
</dbReference>
<keyword evidence="8" id="KW-1185">Reference proteome</keyword>
<dbReference type="InterPro" id="IPR004330">
    <property type="entry name" value="FAR1_DNA_bnd_dom"/>
</dbReference>
<dbReference type="Pfam" id="PF03101">
    <property type="entry name" value="FAR1"/>
    <property type="match status" value="1"/>
</dbReference>
<dbReference type="AlphaFoldDB" id="A0A830C2X8"/>
<sequence>MLDSQIFTPTIDIGLIPKVGQEFESSEAAHQFYNDYAKKLGFSTKINNSSKNSAGVVTWKAFSCSKEGKTNESYRKNSKDTVERSGERRRTDTRCMCEARNISRKQDGDGWVVTLFEDRHNHSLITPRKAHMLRSHRKVTTTKKALMQEYSEANIPTHTQIRLMQNDAGDPSAMGCLEKDIYNYGNALKAEIKGCDAQTMIHHFETEKERNDAYFYSYDIDSDETLTRCFWADSDSRNSYAVFGDAIVFDTTYNTNKYGLYLAPFVGVNNHRQTIVFGCGLISDQSTDSFVWLFKKFLEAMPYNAPPKVILTDQDAAISRAIIEKQMANTYTKTVFGVFQKEFAECARYTCHIIHKTDETMTFEVRRFDLGVSRERHRELTRNILTDQVSCSCRMFEFEGVPCRHMLCWMRVKQVMVLPEHYILHRWTKSAKNDPLYDPTIYTFTGKSLQSRRASLKQLVMEVVDAASLTEVRSTYFADLLKTAKAIISEMDTEGKPIPQRGSRMIMAQVDKIKDPVRAKNRGTGKRLKTAKERATSQRSRHCSGCGEIGHDLRTCQASTQRYVMRY</sequence>
<evidence type="ECO:0000313" key="8">
    <source>
        <dbReference type="Proteomes" id="UP000653305"/>
    </source>
</evidence>
<evidence type="ECO:0000313" key="7">
    <source>
        <dbReference type="EMBL" id="GFP91488.1"/>
    </source>
</evidence>
<dbReference type="EMBL" id="BMAC01000246">
    <property type="protein sequence ID" value="GFP91488.1"/>
    <property type="molecule type" value="Genomic_DNA"/>
</dbReference>
<dbReference type="InterPro" id="IPR007527">
    <property type="entry name" value="Znf_SWIM"/>
</dbReference>
<dbReference type="InterPro" id="IPR006564">
    <property type="entry name" value="Znf_PMZ"/>
</dbReference>
<comment type="caution">
    <text evidence="7">The sequence shown here is derived from an EMBL/GenBank/DDBJ whole genome shotgun (WGS) entry which is preliminary data.</text>
</comment>
<dbReference type="PROSITE" id="PS50966">
    <property type="entry name" value="ZF_SWIM"/>
    <property type="match status" value="1"/>
</dbReference>
<dbReference type="SMART" id="SM00575">
    <property type="entry name" value="ZnF_PMZ"/>
    <property type="match status" value="1"/>
</dbReference>
<evidence type="ECO:0000259" key="6">
    <source>
        <dbReference type="PROSITE" id="PS50966"/>
    </source>
</evidence>
<organism evidence="7 8">
    <name type="scientific">Phtheirospermum japonicum</name>
    <dbReference type="NCBI Taxonomy" id="374723"/>
    <lineage>
        <taxon>Eukaryota</taxon>
        <taxon>Viridiplantae</taxon>
        <taxon>Streptophyta</taxon>
        <taxon>Embryophyta</taxon>
        <taxon>Tracheophyta</taxon>
        <taxon>Spermatophyta</taxon>
        <taxon>Magnoliopsida</taxon>
        <taxon>eudicotyledons</taxon>
        <taxon>Gunneridae</taxon>
        <taxon>Pentapetalae</taxon>
        <taxon>asterids</taxon>
        <taxon>lamiids</taxon>
        <taxon>Lamiales</taxon>
        <taxon>Orobanchaceae</taxon>
        <taxon>Orobanchaceae incertae sedis</taxon>
        <taxon>Phtheirospermum</taxon>
    </lineage>
</organism>
<keyword evidence="2 4" id="KW-0863">Zinc-finger</keyword>
<evidence type="ECO:0000256" key="1">
    <source>
        <dbReference type="ARBA" id="ARBA00022723"/>
    </source>
</evidence>
<dbReference type="InterPro" id="IPR018289">
    <property type="entry name" value="MULE_transposase_dom"/>
</dbReference>
<proteinExistence type="predicted"/>
<feature type="domain" description="SWIM-type" evidence="6">
    <location>
        <begin position="368"/>
        <end position="414"/>
    </location>
</feature>
<dbReference type="Pfam" id="PF10551">
    <property type="entry name" value="MULE"/>
    <property type="match status" value="1"/>
</dbReference>
<accession>A0A830C2X8</accession>